<sequence length="306" mass="34249">MELDPSWLLLLFVAYALSDPVEFHYQAVDWVCLFFFVGISVLGGEDERRICACCGRSRVRESGGGHAEDNELENQVERRLVYYHDLAVSDPVDRPVFFFDFAGRPPLESFDTASEHSCESGFDCYEAASESSEVEETLAGLAGSSCRNDSALEARGSELGRDVSHSSLAIPGLGRAEIATPPAVRTEIDRELAFEVTEEDIAKELISGLRDESTFLSGLTRDVVNNVVWPKLVSDSEKVDQLAALSANMQLVCRSLRQWIEEQRVWDSYRELVEAEGNREFGAFSLEELYEDGYPQCDSEAFFWCC</sequence>
<gene>
    <name evidence="2" type="ORF">KC19_6G072800</name>
</gene>
<evidence type="ECO:0000313" key="2">
    <source>
        <dbReference type="EMBL" id="KAG0569202.1"/>
    </source>
</evidence>
<dbReference type="EMBL" id="CM026427">
    <property type="protein sequence ID" value="KAG0569202.1"/>
    <property type="molecule type" value="Genomic_DNA"/>
</dbReference>
<feature type="signal peptide" evidence="1">
    <location>
        <begin position="1"/>
        <end position="18"/>
    </location>
</feature>
<evidence type="ECO:0000313" key="3">
    <source>
        <dbReference type="Proteomes" id="UP000822688"/>
    </source>
</evidence>
<protein>
    <submittedName>
        <fullName evidence="2">Uncharacterized protein</fullName>
    </submittedName>
</protein>
<keyword evidence="3" id="KW-1185">Reference proteome</keyword>
<comment type="caution">
    <text evidence="2">The sequence shown here is derived from an EMBL/GenBank/DDBJ whole genome shotgun (WGS) entry which is preliminary data.</text>
</comment>
<keyword evidence="1" id="KW-0732">Signal</keyword>
<accession>A0A8T0HIB6</accession>
<proteinExistence type="predicted"/>
<organism evidence="2 3">
    <name type="scientific">Ceratodon purpureus</name>
    <name type="common">Fire moss</name>
    <name type="synonym">Dicranum purpureum</name>
    <dbReference type="NCBI Taxonomy" id="3225"/>
    <lineage>
        <taxon>Eukaryota</taxon>
        <taxon>Viridiplantae</taxon>
        <taxon>Streptophyta</taxon>
        <taxon>Embryophyta</taxon>
        <taxon>Bryophyta</taxon>
        <taxon>Bryophytina</taxon>
        <taxon>Bryopsida</taxon>
        <taxon>Dicranidae</taxon>
        <taxon>Pseudoditrichales</taxon>
        <taxon>Ditrichaceae</taxon>
        <taxon>Ceratodon</taxon>
    </lineage>
</organism>
<reference evidence="2 3" key="1">
    <citation type="submission" date="2020-06" db="EMBL/GenBank/DDBJ databases">
        <title>WGS assembly of Ceratodon purpureus strain R40.</title>
        <authorList>
            <person name="Carey S.B."/>
            <person name="Jenkins J."/>
            <person name="Shu S."/>
            <person name="Lovell J.T."/>
            <person name="Sreedasyam A."/>
            <person name="Maumus F."/>
            <person name="Tiley G.P."/>
            <person name="Fernandez-Pozo N."/>
            <person name="Barry K."/>
            <person name="Chen C."/>
            <person name="Wang M."/>
            <person name="Lipzen A."/>
            <person name="Daum C."/>
            <person name="Saski C.A."/>
            <person name="Payton A.C."/>
            <person name="Mcbreen J.C."/>
            <person name="Conrad R.E."/>
            <person name="Kollar L.M."/>
            <person name="Olsson S."/>
            <person name="Huttunen S."/>
            <person name="Landis J.B."/>
            <person name="Wickett N.J."/>
            <person name="Johnson M.G."/>
            <person name="Rensing S.A."/>
            <person name="Grimwood J."/>
            <person name="Schmutz J."/>
            <person name="Mcdaniel S.F."/>
        </authorList>
    </citation>
    <scope>NUCLEOTIDE SEQUENCE [LARGE SCALE GENOMIC DNA]</scope>
    <source>
        <strain evidence="2 3">R40</strain>
    </source>
</reference>
<name>A0A8T0HIB6_CERPU</name>
<dbReference type="Proteomes" id="UP000822688">
    <property type="component" value="Chromosome 6"/>
</dbReference>
<dbReference type="AlphaFoldDB" id="A0A8T0HIB6"/>
<evidence type="ECO:0000256" key="1">
    <source>
        <dbReference type="SAM" id="SignalP"/>
    </source>
</evidence>
<feature type="chain" id="PRO_5035883023" evidence="1">
    <location>
        <begin position="19"/>
        <end position="306"/>
    </location>
</feature>